<reference evidence="1 2" key="1">
    <citation type="submission" date="2016-10" db="EMBL/GenBank/DDBJ databases">
        <title>Draft Genome sequence of Roseomonas sp. strain M3.</title>
        <authorList>
            <person name="Subhash Y."/>
            <person name="Lee S."/>
        </authorList>
    </citation>
    <scope>NUCLEOTIDE SEQUENCE [LARGE SCALE GENOMIC DNA]</scope>
    <source>
        <strain evidence="1 2">M3</strain>
    </source>
</reference>
<dbReference type="GO" id="GO:0004222">
    <property type="term" value="F:metalloendopeptidase activity"/>
    <property type="evidence" value="ECO:0007669"/>
    <property type="project" value="InterPro"/>
</dbReference>
<organism evidence="1 2">
    <name type="scientific">Teichococcus deserti</name>
    <dbReference type="NCBI Taxonomy" id="1817963"/>
    <lineage>
        <taxon>Bacteria</taxon>
        <taxon>Pseudomonadati</taxon>
        <taxon>Pseudomonadota</taxon>
        <taxon>Alphaproteobacteria</taxon>
        <taxon>Acetobacterales</taxon>
        <taxon>Roseomonadaceae</taxon>
        <taxon>Roseomonas</taxon>
    </lineage>
</organism>
<dbReference type="GO" id="GO:0006508">
    <property type="term" value="P:proteolysis"/>
    <property type="evidence" value="ECO:0007669"/>
    <property type="project" value="InterPro"/>
</dbReference>
<dbReference type="Proteomes" id="UP000188879">
    <property type="component" value="Unassembled WGS sequence"/>
</dbReference>
<sequence>MKAALECPGAVVTAMIVPMRGLAGCVRWEGPDGEQPVFTRATLLAQLREAVAGRAAEEELLGDAPAVSGGGVESYLARATWLTTVALTAPSLSQGQGTLAWCGMPDPADVPTLLAEEPDVARRVTGRLDAACADARTAVRRHAGLLRRLASRLASTTGGRACNRLG</sequence>
<dbReference type="SUPFAM" id="SSF140990">
    <property type="entry name" value="FtsH protease domain-like"/>
    <property type="match status" value="1"/>
</dbReference>
<dbReference type="GO" id="GO:0004176">
    <property type="term" value="F:ATP-dependent peptidase activity"/>
    <property type="evidence" value="ECO:0007669"/>
    <property type="project" value="InterPro"/>
</dbReference>
<gene>
    <name evidence="1" type="ORF">BKE38_00375</name>
</gene>
<evidence type="ECO:0000313" key="1">
    <source>
        <dbReference type="EMBL" id="ONG59163.1"/>
    </source>
</evidence>
<comment type="caution">
    <text evidence="1">The sequence shown here is derived from an EMBL/GenBank/DDBJ whole genome shotgun (WGS) entry which is preliminary data.</text>
</comment>
<accession>A0A1V2H8Z4</accession>
<protein>
    <submittedName>
        <fullName evidence="1">Uncharacterized protein</fullName>
    </submittedName>
</protein>
<name>A0A1V2H8Z4_9PROT</name>
<dbReference type="EMBL" id="MLCO01000001">
    <property type="protein sequence ID" value="ONG59163.1"/>
    <property type="molecule type" value="Genomic_DNA"/>
</dbReference>
<dbReference type="Gene3D" id="1.20.58.760">
    <property type="entry name" value="Peptidase M41"/>
    <property type="match status" value="1"/>
</dbReference>
<proteinExistence type="predicted"/>
<dbReference type="GO" id="GO:0005524">
    <property type="term" value="F:ATP binding"/>
    <property type="evidence" value="ECO:0007669"/>
    <property type="project" value="InterPro"/>
</dbReference>
<keyword evidence="2" id="KW-1185">Reference proteome</keyword>
<dbReference type="InterPro" id="IPR037219">
    <property type="entry name" value="Peptidase_M41-like"/>
</dbReference>
<evidence type="ECO:0000313" key="2">
    <source>
        <dbReference type="Proteomes" id="UP000188879"/>
    </source>
</evidence>
<dbReference type="AlphaFoldDB" id="A0A1V2H8Z4"/>